<gene>
    <name evidence="3" type="ORF">PBY51_013787</name>
</gene>
<feature type="region of interest" description="Disordered" evidence="1">
    <location>
        <begin position="17"/>
        <end position="52"/>
    </location>
</feature>
<keyword evidence="4" id="KW-1185">Reference proteome</keyword>
<keyword evidence="2" id="KW-0732">Signal</keyword>
<dbReference type="AlphaFoldDB" id="A0AAN8AUR0"/>
<feature type="signal peptide" evidence="2">
    <location>
        <begin position="1"/>
        <end position="20"/>
    </location>
</feature>
<feature type="chain" id="PRO_5042901743" evidence="2">
    <location>
        <begin position="21"/>
        <end position="88"/>
    </location>
</feature>
<evidence type="ECO:0000256" key="1">
    <source>
        <dbReference type="SAM" id="MobiDB-lite"/>
    </source>
</evidence>
<evidence type="ECO:0000256" key="2">
    <source>
        <dbReference type="SAM" id="SignalP"/>
    </source>
</evidence>
<comment type="caution">
    <text evidence="3">The sequence shown here is derived from an EMBL/GenBank/DDBJ whole genome shotgun (WGS) entry which is preliminary data.</text>
</comment>
<proteinExistence type="predicted"/>
<reference evidence="3 4" key="2">
    <citation type="journal article" date="2023" name="Mol. Biol. Evol.">
        <title>Genomics of Secondarily Temperate Adaptation in the Only Non-Antarctic Icefish.</title>
        <authorList>
            <person name="Rivera-Colon A.G."/>
            <person name="Rayamajhi N."/>
            <person name="Minhas B.F."/>
            <person name="Madrigal G."/>
            <person name="Bilyk K.T."/>
            <person name="Yoon V."/>
            <person name="Hune M."/>
            <person name="Gregory S."/>
            <person name="Cheng C.H.C."/>
            <person name="Catchen J.M."/>
        </authorList>
    </citation>
    <scope>NUCLEOTIDE SEQUENCE [LARGE SCALE GENOMIC DNA]</scope>
    <source>
        <strain evidence="3">JMC-PN-2008</strain>
    </source>
</reference>
<dbReference type="EMBL" id="JAUZQC010000004">
    <property type="protein sequence ID" value="KAK5873148.1"/>
    <property type="molecule type" value="Genomic_DNA"/>
</dbReference>
<protein>
    <submittedName>
        <fullName evidence="3">Uncharacterized protein</fullName>
    </submittedName>
</protein>
<accession>A0AAN8AUR0</accession>
<reference evidence="3 4" key="1">
    <citation type="journal article" date="2023" name="Genes (Basel)">
        <title>Chromosome-Level Genome Assembly and Circadian Gene Repertoire of the Patagonia Blennie Eleginops maclovinus-The Closest Ancestral Proxy of Antarctic Cryonotothenioids.</title>
        <authorList>
            <person name="Cheng C.C."/>
            <person name="Rivera-Colon A.G."/>
            <person name="Minhas B.F."/>
            <person name="Wilson L."/>
            <person name="Rayamajhi N."/>
            <person name="Vargas-Chacoff L."/>
            <person name="Catchen J.M."/>
        </authorList>
    </citation>
    <scope>NUCLEOTIDE SEQUENCE [LARGE SCALE GENOMIC DNA]</scope>
    <source>
        <strain evidence="3">JMC-PN-2008</strain>
    </source>
</reference>
<organism evidence="3 4">
    <name type="scientific">Eleginops maclovinus</name>
    <name type="common">Patagonian blennie</name>
    <name type="synonym">Eleginus maclovinus</name>
    <dbReference type="NCBI Taxonomy" id="56733"/>
    <lineage>
        <taxon>Eukaryota</taxon>
        <taxon>Metazoa</taxon>
        <taxon>Chordata</taxon>
        <taxon>Craniata</taxon>
        <taxon>Vertebrata</taxon>
        <taxon>Euteleostomi</taxon>
        <taxon>Actinopterygii</taxon>
        <taxon>Neopterygii</taxon>
        <taxon>Teleostei</taxon>
        <taxon>Neoteleostei</taxon>
        <taxon>Acanthomorphata</taxon>
        <taxon>Eupercaria</taxon>
        <taxon>Perciformes</taxon>
        <taxon>Notothenioidei</taxon>
        <taxon>Eleginopidae</taxon>
        <taxon>Eleginops</taxon>
    </lineage>
</organism>
<evidence type="ECO:0000313" key="4">
    <source>
        <dbReference type="Proteomes" id="UP001346869"/>
    </source>
</evidence>
<sequence length="88" mass="9798">MFGFRLQFLFLLTFSGATLGQKPGSPLERTDVDKTNSSTEGRPLKTNPDSPPKRLLLFDKDSRLKGFIQINKGSPVGKLIHFNKGVYS</sequence>
<dbReference type="Proteomes" id="UP001346869">
    <property type="component" value="Unassembled WGS sequence"/>
</dbReference>
<name>A0AAN8AUR0_ELEMC</name>
<evidence type="ECO:0000313" key="3">
    <source>
        <dbReference type="EMBL" id="KAK5873148.1"/>
    </source>
</evidence>